<feature type="transmembrane region" description="Helical" evidence="1">
    <location>
        <begin position="6"/>
        <end position="25"/>
    </location>
</feature>
<dbReference type="OrthoDB" id="2884029at2"/>
<feature type="transmembrane region" description="Helical" evidence="1">
    <location>
        <begin position="32"/>
        <end position="52"/>
    </location>
</feature>
<keyword evidence="3" id="KW-1185">Reference proteome</keyword>
<organism evidence="2 3">
    <name type="scientific">Bacillus timonensis</name>
    <dbReference type="NCBI Taxonomy" id="1033734"/>
    <lineage>
        <taxon>Bacteria</taxon>
        <taxon>Bacillati</taxon>
        <taxon>Bacillota</taxon>
        <taxon>Bacilli</taxon>
        <taxon>Bacillales</taxon>
        <taxon>Bacillaceae</taxon>
        <taxon>Bacillus</taxon>
    </lineage>
</organism>
<sequence>MDLLQFLNENYYMLVPVLWVIGIFLKQTPTIPNWAITWILLGVSLVGGAFFFGFTAEAVFNGVIAAGVAVFGHQMVKQTAEAMEGKK</sequence>
<dbReference type="AlphaFoldDB" id="A0A4V3V7Q9"/>
<dbReference type="InterPro" id="IPR032111">
    <property type="entry name" value="Clostridium_phage_holin"/>
</dbReference>
<dbReference type="EMBL" id="SLUB01000019">
    <property type="protein sequence ID" value="THE12233.1"/>
    <property type="molecule type" value="Genomic_DNA"/>
</dbReference>
<evidence type="ECO:0000313" key="3">
    <source>
        <dbReference type="Proteomes" id="UP000306477"/>
    </source>
</evidence>
<proteinExistence type="predicted"/>
<protein>
    <recommendedName>
        <fullName evidence="4">Holin</fullName>
    </recommendedName>
</protein>
<keyword evidence="1" id="KW-0472">Membrane</keyword>
<dbReference type="Pfam" id="PF16079">
    <property type="entry name" value="Phage_holin_5_2"/>
    <property type="match status" value="1"/>
</dbReference>
<gene>
    <name evidence="2" type="ORF">E1I69_11995</name>
</gene>
<comment type="caution">
    <text evidence="2">The sequence shown here is derived from an EMBL/GenBank/DDBJ whole genome shotgun (WGS) entry which is preliminary data.</text>
</comment>
<evidence type="ECO:0000256" key="1">
    <source>
        <dbReference type="SAM" id="Phobius"/>
    </source>
</evidence>
<keyword evidence="1" id="KW-1133">Transmembrane helix</keyword>
<reference evidence="2 3" key="1">
    <citation type="journal article" date="2019" name="Indoor Air">
        <title>Impacts of indoor surface finishes on bacterial viability.</title>
        <authorList>
            <person name="Hu J."/>
            <person name="Maamar S.B."/>
            <person name="Glawe A.J."/>
            <person name="Gottel N."/>
            <person name="Gilbert J.A."/>
            <person name="Hartmann E.M."/>
        </authorList>
    </citation>
    <scope>NUCLEOTIDE SEQUENCE [LARGE SCALE GENOMIC DNA]</scope>
    <source>
        <strain evidence="2 3">AF060A6</strain>
    </source>
</reference>
<dbReference type="RefSeq" id="WP_136379855.1">
    <property type="nucleotide sequence ID" value="NZ_SLUB01000019.1"/>
</dbReference>
<keyword evidence="1" id="KW-0812">Transmembrane</keyword>
<dbReference type="Proteomes" id="UP000306477">
    <property type="component" value="Unassembled WGS sequence"/>
</dbReference>
<evidence type="ECO:0000313" key="2">
    <source>
        <dbReference type="EMBL" id="THE12233.1"/>
    </source>
</evidence>
<accession>A0A4V3V7Q9</accession>
<evidence type="ECO:0008006" key="4">
    <source>
        <dbReference type="Google" id="ProtNLM"/>
    </source>
</evidence>
<name>A0A4V3V7Q9_9BACI</name>
<dbReference type="STRING" id="1033734.GCA_000285535_03320"/>